<reference evidence="2 3" key="1">
    <citation type="submission" date="2024-04" db="EMBL/GenBank/DDBJ databases">
        <authorList>
            <person name="Wu Y.S."/>
            <person name="Zhang L."/>
        </authorList>
    </citation>
    <scope>NUCLEOTIDE SEQUENCE [LARGE SCALE GENOMIC DNA]</scope>
    <source>
        <strain evidence="2 3">KG-01</strain>
    </source>
</reference>
<evidence type="ECO:0000313" key="3">
    <source>
        <dbReference type="Proteomes" id="UP001398420"/>
    </source>
</evidence>
<keyword evidence="3" id="KW-1185">Reference proteome</keyword>
<sequence>MKKIFIFIFTIVILVGCSNGEDTFEEKNYTPDADDITSIDVKVIDRDIEIVLSKDNAMHVHYFESKQEKYAISTKDKAFTLTTDNQKKWSDYIGFKPSSKYRKIIIQVPTRLIEKMHISTTNGDIQVPQMNIQEMSLSSNGGNLLFEKLNVRKKLNLENKNGTVKGSIIGNESDFSIHSKVKKSKSNIKSNNGNKEKQLHLIGNNSKVNVEFTKE</sequence>
<proteinExistence type="predicted"/>
<protein>
    <submittedName>
        <fullName evidence="2">DUF4097 family beta strand repeat-containing protein</fullName>
    </submittedName>
</protein>
<dbReference type="RefSeq" id="WP_068454600.1">
    <property type="nucleotide sequence ID" value="NZ_JBANCH010000003.1"/>
</dbReference>
<gene>
    <name evidence="2" type="ORF">AAF454_01770</name>
</gene>
<evidence type="ECO:0000259" key="1">
    <source>
        <dbReference type="Pfam" id="PF13349"/>
    </source>
</evidence>
<accession>A0ABU9LIF5</accession>
<dbReference type="Pfam" id="PF13349">
    <property type="entry name" value="DUF4097"/>
    <property type="match status" value="1"/>
</dbReference>
<dbReference type="InterPro" id="IPR025164">
    <property type="entry name" value="Toastrack_DUF4097"/>
</dbReference>
<name>A0ABU9LIF5_9BACL</name>
<dbReference type="Proteomes" id="UP001398420">
    <property type="component" value="Unassembled WGS sequence"/>
</dbReference>
<feature type="domain" description="DUF4097" evidence="1">
    <location>
        <begin position="36"/>
        <end position="194"/>
    </location>
</feature>
<organism evidence="2 3">
    <name type="scientific">Kurthia gibsonii</name>
    <dbReference type="NCBI Taxonomy" id="33946"/>
    <lineage>
        <taxon>Bacteria</taxon>
        <taxon>Bacillati</taxon>
        <taxon>Bacillota</taxon>
        <taxon>Bacilli</taxon>
        <taxon>Bacillales</taxon>
        <taxon>Caryophanaceae</taxon>
        <taxon>Kurthia</taxon>
    </lineage>
</organism>
<dbReference type="EMBL" id="JBCEWA010000001">
    <property type="protein sequence ID" value="MEL5987149.1"/>
    <property type="molecule type" value="Genomic_DNA"/>
</dbReference>
<evidence type="ECO:0000313" key="2">
    <source>
        <dbReference type="EMBL" id="MEL5987149.1"/>
    </source>
</evidence>
<comment type="caution">
    <text evidence="2">The sequence shown here is derived from an EMBL/GenBank/DDBJ whole genome shotgun (WGS) entry which is preliminary data.</text>
</comment>
<dbReference type="PROSITE" id="PS51257">
    <property type="entry name" value="PROKAR_LIPOPROTEIN"/>
    <property type="match status" value="1"/>
</dbReference>